<evidence type="ECO:0000313" key="2">
    <source>
        <dbReference type="EMBL" id="VDM80506.1"/>
    </source>
</evidence>
<gene>
    <name evidence="2" type="ORF">SVUK_LOCUS15504</name>
</gene>
<organism evidence="2 3">
    <name type="scientific">Strongylus vulgaris</name>
    <name type="common">Blood worm</name>
    <dbReference type="NCBI Taxonomy" id="40348"/>
    <lineage>
        <taxon>Eukaryota</taxon>
        <taxon>Metazoa</taxon>
        <taxon>Ecdysozoa</taxon>
        <taxon>Nematoda</taxon>
        <taxon>Chromadorea</taxon>
        <taxon>Rhabditida</taxon>
        <taxon>Rhabditina</taxon>
        <taxon>Rhabditomorpha</taxon>
        <taxon>Strongyloidea</taxon>
        <taxon>Strongylidae</taxon>
        <taxon>Strongylus</taxon>
    </lineage>
</organism>
<evidence type="ECO:0000313" key="3">
    <source>
        <dbReference type="Proteomes" id="UP000270094"/>
    </source>
</evidence>
<sequence length="75" mass="8412">MPVRRPTAYVSDKNSNDEKEDDEDKDGERKTSPLDVPKKPATPDQRLLELSMKYRQQNCSPDRATLTSGTKATCG</sequence>
<dbReference type="EMBL" id="UYYB01108853">
    <property type="protein sequence ID" value="VDM80506.1"/>
    <property type="molecule type" value="Genomic_DNA"/>
</dbReference>
<accession>A0A3P7JAY8</accession>
<proteinExistence type="predicted"/>
<feature type="region of interest" description="Disordered" evidence="1">
    <location>
        <begin position="1"/>
        <end position="75"/>
    </location>
</feature>
<name>A0A3P7JAY8_STRVU</name>
<keyword evidence="3" id="KW-1185">Reference proteome</keyword>
<feature type="compositionally biased region" description="Polar residues" evidence="1">
    <location>
        <begin position="54"/>
        <end position="75"/>
    </location>
</feature>
<protein>
    <submittedName>
        <fullName evidence="2">Uncharacterized protein</fullName>
    </submittedName>
</protein>
<reference evidence="2 3" key="1">
    <citation type="submission" date="2018-11" db="EMBL/GenBank/DDBJ databases">
        <authorList>
            <consortium name="Pathogen Informatics"/>
        </authorList>
    </citation>
    <scope>NUCLEOTIDE SEQUENCE [LARGE SCALE GENOMIC DNA]</scope>
</reference>
<evidence type="ECO:0000256" key="1">
    <source>
        <dbReference type="SAM" id="MobiDB-lite"/>
    </source>
</evidence>
<dbReference type="Proteomes" id="UP000270094">
    <property type="component" value="Unassembled WGS sequence"/>
</dbReference>
<feature type="compositionally biased region" description="Basic and acidic residues" evidence="1">
    <location>
        <begin position="26"/>
        <end position="38"/>
    </location>
</feature>
<dbReference type="AlphaFoldDB" id="A0A3P7JAY8"/>
<dbReference type="OrthoDB" id="5816168at2759"/>